<feature type="signal peptide" evidence="10">
    <location>
        <begin position="1"/>
        <end position="23"/>
    </location>
</feature>
<comment type="catalytic activity">
    <reaction evidence="1 9">
        <text>Endohydrolysis of (1-&gt;4)-beta-D-glucosidic linkages in cellulose, lichenin and cereal beta-D-glucans.</text>
        <dbReference type="EC" id="3.2.1.4"/>
    </reaction>
</comment>
<feature type="domain" description="Glycosyl hydrolases family 45 active site" evidence="11">
    <location>
        <begin position="38"/>
        <end position="49"/>
    </location>
</feature>
<dbReference type="PANTHER" id="PTHR39730">
    <property type="entry name" value="ENDOGLUCANASE 1"/>
    <property type="match status" value="1"/>
</dbReference>
<dbReference type="OMA" id="CAGGGID"/>
<evidence type="ECO:0000259" key="11">
    <source>
        <dbReference type="PROSITE" id="PS01140"/>
    </source>
</evidence>
<gene>
    <name evidence="12" type="ORF">BCV71DRAFT_269690</name>
</gene>
<evidence type="ECO:0000256" key="4">
    <source>
        <dbReference type="ARBA" id="ARBA00022801"/>
    </source>
</evidence>
<organism evidence="12 13">
    <name type="scientific">Rhizopus microsporus</name>
    <dbReference type="NCBI Taxonomy" id="58291"/>
    <lineage>
        <taxon>Eukaryota</taxon>
        <taxon>Fungi</taxon>
        <taxon>Fungi incertae sedis</taxon>
        <taxon>Mucoromycota</taxon>
        <taxon>Mucoromycotina</taxon>
        <taxon>Mucoromycetes</taxon>
        <taxon>Mucorales</taxon>
        <taxon>Mucorineae</taxon>
        <taxon>Rhizopodaceae</taxon>
        <taxon>Rhizopus</taxon>
    </lineage>
</organism>
<dbReference type="GO" id="GO:0008810">
    <property type="term" value="F:cellulase activity"/>
    <property type="evidence" value="ECO:0007669"/>
    <property type="project" value="UniProtKB-EC"/>
</dbReference>
<keyword evidence="4 12" id="KW-0378">Hydrolase</keyword>
<evidence type="ECO:0000256" key="6">
    <source>
        <dbReference type="ARBA" id="ARBA00023277"/>
    </source>
</evidence>
<dbReference type="EC" id="3.2.1.4" evidence="3 9"/>
<evidence type="ECO:0000256" key="10">
    <source>
        <dbReference type="SAM" id="SignalP"/>
    </source>
</evidence>
<dbReference type="Proteomes" id="UP000242381">
    <property type="component" value="Unassembled WGS sequence"/>
</dbReference>
<evidence type="ECO:0000256" key="9">
    <source>
        <dbReference type="PROSITE-ProRule" id="PRU10069"/>
    </source>
</evidence>
<dbReference type="SUPFAM" id="SSF50685">
    <property type="entry name" value="Barwin-like endoglucanases"/>
    <property type="match status" value="1"/>
</dbReference>
<comment type="similarity">
    <text evidence="2">Belongs to the glycosyl hydrolase 45 (cellulase K) family.</text>
</comment>
<feature type="chain" id="PRO_5012077719" description="Cellulase" evidence="10">
    <location>
        <begin position="24"/>
        <end position="242"/>
    </location>
</feature>
<dbReference type="Pfam" id="PF02015">
    <property type="entry name" value="Glyco_hydro_45"/>
    <property type="match status" value="1"/>
</dbReference>
<keyword evidence="10" id="KW-0732">Signal</keyword>
<keyword evidence="6" id="KW-0119">Carbohydrate metabolism</keyword>
<dbReference type="InterPro" id="IPR000334">
    <property type="entry name" value="Glyco_hydro_45"/>
</dbReference>
<dbReference type="Gene3D" id="2.40.40.10">
    <property type="entry name" value="RlpA-like domain"/>
    <property type="match status" value="1"/>
</dbReference>
<name>A0A1X0SGR1_RHIZD</name>
<keyword evidence="5" id="KW-0136">Cellulose degradation</keyword>
<evidence type="ECO:0000256" key="7">
    <source>
        <dbReference type="ARBA" id="ARBA00023295"/>
    </source>
</evidence>
<keyword evidence="8" id="KW-0624">Polysaccharide degradation</keyword>
<dbReference type="AlphaFoldDB" id="A0A1X0SGR1"/>
<evidence type="ECO:0000313" key="12">
    <source>
        <dbReference type="EMBL" id="ORE23504.1"/>
    </source>
</evidence>
<dbReference type="InterPro" id="IPR036908">
    <property type="entry name" value="RlpA-like_sf"/>
</dbReference>
<proteinExistence type="inferred from homology"/>
<reference evidence="12 13" key="1">
    <citation type="journal article" date="2016" name="Proc. Natl. Acad. Sci. U.S.A.">
        <title>Lipid metabolic changes in an early divergent fungus govern the establishment of a mutualistic symbiosis with endobacteria.</title>
        <authorList>
            <person name="Lastovetsky O.A."/>
            <person name="Gaspar M.L."/>
            <person name="Mondo S.J."/>
            <person name="LaButti K.M."/>
            <person name="Sandor L."/>
            <person name="Grigoriev I.V."/>
            <person name="Henry S.A."/>
            <person name="Pawlowska T.E."/>
        </authorList>
    </citation>
    <scope>NUCLEOTIDE SEQUENCE [LARGE SCALE GENOMIC DNA]</scope>
    <source>
        <strain evidence="12 13">ATCC 11559</strain>
    </source>
</reference>
<keyword evidence="7" id="KW-0326">Glycosidase</keyword>
<dbReference type="VEuPathDB" id="FungiDB:BCV72DRAFT_323940"/>
<dbReference type="GO" id="GO:0030245">
    <property type="term" value="P:cellulose catabolic process"/>
    <property type="evidence" value="ECO:0007669"/>
    <property type="project" value="UniProtKB-KW"/>
</dbReference>
<evidence type="ECO:0000256" key="5">
    <source>
        <dbReference type="ARBA" id="ARBA00023001"/>
    </source>
</evidence>
<dbReference type="EMBL" id="KV921258">
    <property type="protein sequence ID" value="ORE23504.1"/>
    <property type="molecule type" value="Genomic_DNA"/>
</dbReference>
<evidence type="ECO:0000256" key="2">
    <source>
        <dbReference type="ARBA" id="ARBA00007793"/>
    </source>
</evidence>
<evidence type="ECO:0000256" key="8">
    <source>
        <dbReference type="ARBA" id="ARBA00023326"/>
    </source>
</evidence>
<sequence length="242" mass="25538">MKVSTIATSFVVAASVGIEVASAGYSYVSGGASGSAQATRYWDCCKPSCSWNGKAKVSSPVRSCAKNGVTLIGDNVQSGCAGGGIDAYVCNNNQPWVVNDNLSYGFVAASIPGGGEGRWCCSCFEFTFTSTAAKGKKMVVQITNTGNDPGTETGTHFDLLMPGGGVGQFNGCKPQWNAPEDGWGVRYGGVWNADMCKQLPAPLQKGCQWRFGWFKGADNPTLTYREVTCPKEITDVSGCKRL</sequence>
<dbReference type="PANTHER" id="PTHR39730:SF1">
    <property type="entry name" value="ENDOGLUCANASE 1"/>
    <property type="match status" value="1"/>
</dbReference>
<protein>
    <recommendedName>
        <fullName evidence="3 9">Cellulase</fullName>
        <ecNumber evidence="3 9">3.2.1.4</ecNumber>
    </recommendedName>
</protein>
<evidence type="ECO:0000256" key="3">
    <source>
        <dbReference type="ARBA" id="ARBA00012601"/>
    </source>
</evidence>
<dbReference type="InterPro" id="IPR052288">
    <property type="entry name" value="GH45_Enzymes"/>
</dbReference>
<dbReference type="PROSITE" id="PS01140">
    <property type="entry name" value="GLYCOSYL_HYDROL_F45"/>
    <property type="match status" value="1"/>
</dbReference>
<evidence type="ECO:0000313" key="13">
    <source>
        <dbReference type="Proteomes" id="UP000242381"/>
    </source>
</evidence>
<feature type="active site" description="Nucleophile" evidence="9">
    <location>
        <position position="43"/>
    </location>
</feature>
<accession>A0A1X0SGR1</accession>
<evidence type="ECO:0000256" key="1">
    <source>
        <dbReference type="ARBA" id="ARBA00000966"/>
    </source>
</evidence>